<evidence type="ECO:0000313" key="7">
    <source>
        <dbReference type="Proteomes" id="UP000504638"/>
    </source>
</evidence>
<evidence type="ECO:0000259" key="4">
    <source>
        <dbReference type="Pfam" id="PF10433"/>
    </source>
</evidence>
<dbReference type="Gene3D" id="1.10.150.910">
    <property type="match status" value="1"/>
</dbReference>
<reference evidence="6 8" key="1">
    <citation type="submission" date="2020-01" db="EMBL/GenBank/DDBJ databases">
        <authorList>
            <consortium name="DOE Joint Genome Institute"/>
            <person name="Haridas S."/>
            <person name="Albert R."/>
            <person name="Binder M."/>
            <person name="Bloem J."/>
            <person name="Labutti K."/>
            <person name="Salamov A."/>
            <person name="Andreopoulos B."/>
            <person name="Baker S.E."/>
            <person name="Barry K."/>
            <person name="Bills G."/>
            <person name="Bluhm B.H."/>
            <person name="Cannon C."/>
            <person name="Castanera R."/>
            <person name="Culley D.E."/>
            <person name="Daum C."/>
            <person name="Ezra D."/>
            <person name="Gonzalez J.B."/>
            <person name="Henrissat B."/>
            <person name="Kuo A."/>
            <person name="Liang C."/>
            <person name="Lipzen A."/>
            <person name="Lutzoni F."/>
            <person name="Magnuson J."/>
            <person name="Mondo S."/>
            <person name="Nolan M."/>
            <person name="Ohm R."/>
            <person name="Pangilinan J."/>
            <person name="Park H.-J."/>
            <person name="Ramirez L."/>
            <person name="Alfaro M."/>
            <person name="Sun H."/>
            <person name="Tritt A."/>
            <person name="Yoshinaga Y."/>
            <person name="Zwiers L.-H."/>
            <person name="Turgeon B.G."/>
            <person name="Goodwin S.B."/>
            <person name="Spatafora J.W."/>
            <person name="Crous P.W."/>
            <person name="Grigoriev I.V."/>
        </authorList>
    </citation>
    <scope>NUCLEOTIDE SEQUENCE</scope>
    <source>
        <strain evidence="6 8">CBS 781.70</strain>
    </source>
</reference>
<feature type="domain" description="RSE1/DDB1/CPSF1 second beta-propeller" evidence="5">
    <location>
        <begin position="395"/>
        <end position="716"/>
    </location>
</feature>
<dbReference type="Pfam" id="PF23726">
    <property type="entry name" value="Beta-prop_RSE1_2nd"/>
    <property type="match status" value="1"/>
</dbReference>
<dbReference type="RefSeq" id="XP_033532146.1">
    <property type="nucleotide sequence ID" value="XM_033676612.1"/>
</dbReference>
<dbReference type="InterPro" id="IPR004871">
    <property type="entry name" value="RSE1/DDB1/CPSF1_C"/>
</dbReference>
<dbReference type="EMBL" id="ML975166">
    <property type="protein sequence ID" value="KAF1810515.1"/>
    <property type="molecule type" value="Genomic_DNA"/>
</dbReference>
<evidence type="ECO:0000313" key="8">
    <source>
        <dbReference type="RefSeq" id="XP_033532146.1"/>
    </source>
</evidence>
<dbReference type="GO" id="GO:0003676">
    <property type="term" value="F:nucleic acid binding"/>
    <property type="evidence" value="ECO:0007669"/>
    <property type="project" value="InterPro"/>
</dbReference>
<evidence type="ECO:0000256" key="2">
    <source>
        <dbReference type="ARBA" id="ARBA00023242"/>
    </source>
</evidence>
<keyword evidence="2" id="KW-0539">Nucleus</keyword>
<name>A0A6G1FX94_9PEZI</name>
<keyword evidence="7" id="KW-1185">Reference proteome</keyword>
<dbReference type="InterPro" id="IPR015943">
    <property type="entry name" value="WD40/YVTN_repeat-like_dom_sf"/>
</dbReference>
<evidence type="ECO:0000256" key="1">
    <source>
        <dbReference type="ARBA" id="ARBA00004123"/>
    </source>
</evidence>
<dbReference type="InterPro" id="IPR036322">
    <property type="entry name" value="WD40_repeat_dom_sf"/>
</dbReference>
<dbReference type="OrthoDB" id="433457at2759"/>
<dbReference type="InterPro" id="IPR058543">
    <property type="entry name" value="Beta-prop_RSE1/DDB1/CPSF1_2nd"/>
</dbReference>
<gene>
    <name evidence="6 8" type="ORF">P152DRAFT_401442</name>
</gene>
<dbReference type="Proteomes" id="UP000504638">
    <property type="component" value="Unplaced"/>
</dbReference>
<dbReference type="InterPro" id="IPR050358">
    <property type="entry name" value="RSE1/DDB1/CFT1"/>
</dbReference>
<sequence>SKSNRLEFHSISEDGLSLRHSSSLYGRVRMLQKIRPPTSTTDHLFVGTDRYMYFVLSWNAETQQLQTEKSFEDLAEKGARDSQFGDRCHINPSGEFMTLELYEGMITVLPIVPPKKGIAESEIGTLGEAIQCRIPEMSVCSSTFLYTARQGPKNPPKLAMLYEDLQEDRKVVVKNLWYTPALGRDDVGSVECNFGDNEAQPAHYYDRVESRPRVEPQSSHLLPVSLPPYGMLVLGQASITWINDTNMHSETEPLVEPTIWLSWEQIDSQRYILADEYGRMYMLMLLVQSDSISWKLEKIGQTSRASTLVYLDSGLLFIGSHEGDSQVIQILEGSIQVVQTFANIAPVLDFQIMDLGNRAEGQMNEFSSGQARLVAGSGAWNGGKLCSVRSGVGMEDLAVLPDVDQPTAVFALKSKLGEYVDTLLITYLTESRVFFFEDDGEVSEGDDFKGLELSTATLLARNVGDRIIQVTNDSIRINDIDSGMVTSTWAPPENKKIIATSANDTHIAVSVSGTTLYIFSIDTLSIQSQKEFPPESQIACLSLSPLLPDIICLGFWGTGCLSILRTRDLSPVKVIPLEDRVVDTSPIPRSVLIAKLGPSHDPTLFVSLSSGLVISYSISIVCDFTNRKSVILGTQAASFTSIQRRLRGESSVESVFALADQPSLIYAELDESSRQSEPRLIFSAVTASTASAITPFNCAAYPSAVAIATDGEVRISLVESSRSTHVQSLRISETVRRVGYCSDRRLFAIGIIGRQIVENVEEMSSRIALVDDSLFNELDSFKLKGEELVESVTWATLPDGGSGEQEFCFVGTSFLENDPNNEDSRGRIIVLECTQDRVFKKVAEVALRAPCRCLVAWHNGVAAGLLKAVTLFNLQYSSEGRPKLVKQASYRTATAPIDMAVHNRSGKLVVADLMKSIAVLQFIPGRVGMPDRLEEIARHDQTLWSTAVAAVGENHWLEADAEGNLFLLERDPATELELEMKKIRISAEIRLGEMVNKIRSIDIGERGGVVVPKAFAATADGSIYLLALIQPSMQNLLMQLQDNLAELVKSPGYVPFMRYRAVKTQVREEERPMRFVDGDMIERFMDCSKEIQQKAIQGLSVDVETVQAIIETLRRLH</sequence>
<dbReference type="InterPro" id="IPR018846">
    <property type="entry name" value="Beta-prop_RSE1/DDB1/CPSF1_1st"/>
</dbReference>
<comment type="subcellular location">
    <subcellularLocation>
        <location evidence="1">Nucleus</location>
    </subcellularLocation>
</comment>
<feature type="domain" description="RSE1/DDB1/CPSF1 C-terminal" evidence="3">
    <location>
        <begin position="765"/>
        <end position="1086"/>
    </location>
</feature>
<reference evidence="8" key="2">
    <citation type="submission" date="2020-04" db="EMBL/GenBank/DDBJ databases">
        <authorList>
            <consortium name="NCBI Genome Project"/>
        </authorList>
    </citation>
    <scope>NUCLEOTIDE SEQUENCE</scope>
    <source>
        <strain evidence="8">CBS 781.70</strain>
    </source>
</reference>
<evidence type="ECO:0000259" key="3">
    <source>
        <dbReference type="Pfam" id="PF03178"/>
    </source>
</evidence>
<dbReference type="PANTHER" id="PTHR10644">
    <property type="entry name" value="DNA REPAIR/RNA PROCESSING CPSF FAMILY"/>
    <property type="match status" value="1"/>
</dbReference>
<accession>A0A6G1FX94</accession>
<dbReference type="Pfam" id="PF10433">
    <property type="entry name" value="Beta-prop_RSE1_1st"/>
    <property type="match status" value="1"/>
</dbReference>
<dbReference type="Gene3D" id="2.130.10.10">
    <property type="entry name" value="YVTN repeat-like/Quinoprotein amine dehydrogenase"/>
    <property type="match status" value="3"/>
</dbReference>
<proteinExistence type="predicted"/>
<feature type="non-terminal residue" evidence="6">
    <location>
        <position position="1"/>
    </location>
</feature>
<dbReference type="GO" id="GO:0005634">
    <property type="term" value="C:nucleus"/>
    <property type="evidence" value="ECO:0007669"/>
    <property type="project" value="UniProtKB-SubCell"/>
</dbReference>
<reference evidence="8" key="3">
    <citation type="submission" date="2025-04" db="UniProtKB">
        <authorList>
            <consortium name="RefSeq"/>
        </authorList>
    </citation>
    <scope>IDENTIFICATION</scope>
    <source>
        <strain evidence="8">CBS 781.70</strain>
    </source>
</reference>
<protein>
    <submittedName>
        <fullName evidence="6 8">UV-damaged DNA binding protein</fullName>
    </submittedName>
</protein>
<dbReference type="AlphaFoldDB" id="A0A6G1FX94"/>
<dbReference type="GeneID" id="54417182"/>
<dbReference type="Pfam" id="PF03178">
    <property type="entry name" value="CPSF_A"/>
    <property type="match status" value="1"/>
</dbReference>
<evidence type="ECO:0000259" key="5">
    <source>
        <dbReference type="Pfam" id="PF23726"/>
    </source>
</evidence>
<feature type="domain" description="RSE1/DDB1/CPSF1 first beta-propeller" evidence="4">
    <location>
        <begin position="1"/>
        <end position="341"/>
    </location>
</feature>
<evidence type="ECO:0000313" key="6">
    <source>
        <dbReference type="EMBL" id="KAF1810515.1"/>
    </source>
</evidence>
<dbReference type="SUPFAM" id="SSF50978">
    <property type="entry name" value="WD40 repeat-like"/>
    <property type="match status" value="1"/>
</dbReference>
<organism evidence="6">
    <name type="scientific">Eremomyces bilateralis CBS 781.70</name>
    <dbReference type="NCBI Taxonomy" id="1392243"/>
    <lineage>
        <taxon>Eukaryota</taxon>
        <taxon>Fungi</taxon>
        <taxon>Dikarya</taxon>
        <taxon>Ascomycota</taxon>
        <taxon>Pezizomycotina</taxon>
        <taxon>Dothideomycetes</taxon>
        <taxon>Dothideomycetes incertae sedis</taxon>
        <taxon>Eremomycetales</taxon>
        <taxon>Eremomycetaceae</taxon>
        <taxon>Eremomyces</taxon>
    </lineage>
</organism>